<evidence type="ECO:0008006" key="4">
    <source>
        <dbReference type="Google" id="ProtNLM"/>
    </source>
</evidence>
<gene>
    <name evidence="2" type="ORF">EKO27_g10284</name>
</gene>
<dbReference type="Proteomes" id="UP000286045">
    <property type="component" value="Unassembled WGS sequence"/>
</dbReference>
<feature type="non-terminal residue" evidence="2">
    <location>
        <position position="145"/>
    </location>
</feature>
<comment type="caution">
    <text evidence="2">The sequence shown here is derived from an EMBL/GenBank/DDBJ whole genome shotgun (WGS) entry which is preliminary data.</text>
</comment>
<evidence type="ECO:0000313" key="3">
    <source>
        <dbReference type="Proteomes" id="UP000286045"/>
    </source>
</evidence>
<accession>A0A439CRU0</accession>
<feature type="compositionally biased region" description="Basic and acidic residues" evidence="1">
    <location>
        <begin position="66"/>
        <end position="79"/>
    </location>
</feature>
<sequence length="145" mass="15625">MASNLRGGLREATSNFLHAPFDTESIKRLIEFLYTGDYQLSPDPALDLLSSGMSRDSGVDFDTESDSPKPDPGTDKDEPGAPSSVPEGLACHARMDSIASYYDIPALTALARAKVDEILVHAWSADAFCALLSSSLDATSDQEYY</sequence>
<name>A0A439CRU0_9PEZI</name>
<evidence type="ECO:0000313" key="2">
    <source>
        <dbReference type="EMBL" id="RWA04822.1"/>
    </source>
</evidence>
<organism evidence="2 3">
    <name type="scientific">Xylaria grammica</name>
    <dbReference type="NCBI Taxonomy" id="363999"/>
    <lineage>
        <taxon>Eukaryota</taxon>
        <taxon>Fungi</taxon>
        <taxon>Dikarya</taxon>
        <taxon>Ascomycota</taxon>
        <taxon>Pezizomycotina</taxon>
        <taxon>Sordariomycetes</taxon>
        <taxon>Xylariomycetidae</taxon>
        <taxon>Xylariales</taxon>
        <taxon>Xylariaceae</taxon>
        <taxon>Xylaria</taxon>
    </lineage>
</organism>
<keyword evidence="3" id="KW-1185">Reference proteome</keyword>
<evidence type="ECO:0000256" key="1">
    <source>
        <dbReference type="SAM" id="MobiDB-lite"/>
    </source>
</evidence>
<feature type="region of interest" description="Disordered" evidence="1">
    <location>
        <begin position="49"/>
        <end position="88"/>
    </location>
</feature>
<protein>
    <recommendedName>
        <fullName evidence="4">BTB domain-containing protein</fullName>
    </recommendedName>
</protein>
<proteinExistence type="predicted"/>
<dbReference type="AlphaFoldDB" id="A0A439CRU0"/>
<reference evidence="2 3" key="1">
    <citation type="submission" date="2018-12" db="EMBL/GenBank/DDBJ databases">
        <title>Draft genome sequence of Xylaria grammica IHI A82.</title>
        <authorList>
            <person name="Buettner E."/>
            <person name="Kellner H."/>
        </authorList>
    </citation>
    <scope>NUCLEOTIDE SEQUENCE [LARGE SCALE GENOMIC DNA]</scope>
    <source>
        <strain evidence="2 3">IHI A82</strain>
    </source>
</reference>
<dbReference type="EMBL" id="RYZI01000513">
    <property type="protein sequence ID" value="RWA04822.1"/>
    <property type="molecule type" value="Genomic_DNA"/>
</dbReference>